<accession>A0A1M5MM04</accession>
<sequence length="100" mass="11005">MSEEASRIKEVVARGKQRFFELHPRLLQEIEAVTGRDSDMPASAAAEQREIARYRAIAGVAKTMGKDSLMLLLELGSSSKEELDQLVAAQNSQIKKSVGM</sequence>
<proteinExistence type="predicted"/>
<reference evidence="1 2" key="1">
    <citation type="submission" date="2016-11" db="EMBL/GenBank/DDBJ databases">
        <authorList>
            <person name="Jaros S."/>
            <person name="Januszkiewicz K."/>
            <person name="Wedrychowicz H."/>
        </authorList>
    </citation>
    <scope>NUCLEOTIDE SEQUENCE [LARGE SCALE GENOMIC DNA]</scope>
    <source>
        <strain evidence="1 2">CGMCC 1.10190</strain>
    </source>
</reference>
<evidence type="ECO:0000313" key="2">
    <source>
        <dbReference type="Proteomes" id="UP000184226"/>
    </source>
</evidence>
<organism evidence="1 2">
    <name type="scientific">Pollutimonas bauzanensis</name>
    <dbReference type="NCBI Taxonomy" id="658167"/>
    <lineage>
        <taxon>Bacteria</taxon>
        <taxon>Pseudomonadati</taxon>
        <taxon>Pseudomonadota</taxon>
        <taxon>Betaproteobacteria</taxon>
        <taxon>Burkholderiales</taxon>
        <taxon>Alcaligenaceae</taxon>
        <taxon>Pollutimonas</taxon>
    </lineage>
</organism>
<protein>
    <submittedName>
        <fullName evidence="1">Uncharacterized protein</fullName>
    </submittedName>
</protein>
<name>A0A1M5MM04_9BURK</name>
<gene>
    <name evidence="1" type="ORF">SAMN04488135_101263</name>
</gene>
<dbReference type="AlphaFoldDB" id="A0A1M5MM04"/>
<evidence type="ECO:0000313" key="1">
    <source>
        <dbReference type="EMBL" id="SHG78454.1"/>
    </source>
</evidence>
<dbReference type="EMBL" id="FQXE01000001">
    <property type="protein sequence ID" value="SHG78454.1"/>
    <property type="molecule type" value="Genomic_DNA"/>
</dbReference>
<keyword evidence="2" id="KW-1185">Reference proteome</keyword>
<dbReference type="RefSeq" id="WP_073101223.1">
    <property type="nucleotide sequence ID" value="NZ_FQXE01000001.1"/>
</dbReference>
<dbReference type="OrthoDB" id="8686852at2"/>
<dbReference type="Proteomes" id="UP000184226">
    <property type="component" value="Unassembled WGS sequence"/>
</dbReference>